<evidence type="ECO:0000256" key="3">
    <source>
        <dbReference type="SAM" id="MobiDB-lite"/>
    </source>
</evidence>
<organism evidence="5 7">
    <name type="scientific">Cellulomonas hominis</name>
    <dbReference type="NCBI Taxonomy" id="156981"/>
    <lineage>
        <taxon>Bacteria</taxon>
        <taxon>Bacillati</taxon>
        <taxon>Actinomycetota</taxon>
        <taxon>Actinomycetes</taxon>
        <taxon>Micrococcales</taxon>
        <taxon>Cellulomonadaceae</taxon>
        <taxon>Cellulomonas</taxon>
    </lineage>
</organism>
<dbReference type="Pfam" id="PF17762">
    <property type="entry name" value="HTH_ParB"/>
    <property type="match status" value="1"/>
</dbReference>
<dbReference type="InterPro" id="IPR036086">
    <property type="entry name" value="ParB/Sulfiredoxin_sf"/>
</dbReference>
<keyword evidence="7" id="KW-1185">Reference proteome</keyword>
<dbReference type="RefSeq" id="WP_146836539.1">
    <property type="nucleotide sequence ID" value="NZ_BJVQ01000019.1"/>
</dbReference>
<dbReference type="SMART" id="SM00470">
    <property type="entry name" value="ParB"/>
    <property type="match status" value="1"/>
</dbReference>
<dbReference type="GO" id="GO:0005694">
    <property type="term" value="C:chromosome"/>
    <property type="evidence" value="ECO:0007669"/>
    <property type="project" value="TreeGrafter"/>
</dbReference>
<evidence type="ECO:0000313" key="5">
    <source>
        <dbReference type="EMBL" id="GEL46592.1"/>
    </source>
</evidence>
<dbReference type="Proteomes" id="UP000321723">
    <property type="component" value="Unassembled WGS sequence"/>
</dbReference>
<dbReference type="SUPFAM" id="SSF109709">
    <property type="entry name" value="KorB DNA-binding domain-like"/>
    <property type="match status" value="1"/>
</dbReference>
<gene>
    <name evidence="5" type="ORF">CHO01_17080</name>
    <name evidence="6" type="ORF">HNR08_003290</name>
</gene>
<dbReference type="Proteomes" id="UP000564629">
    <property type="component" value="Unassembled WGS sequence"/>
</dbReference>
<dbReference type="SUPFAM" id="SSF110849">
    <property type="entry name" value="ParB/Sulfiredoxin"/>
    <property type="match status" value="1"/>
</dbReference>
<dbReference type="NCBIfam" id="TIGR00180">
    <property type="entry name" value="parB_part"/>
    <property type="match status" value="1"/>
</dbReference>
<evidence type="ECO:0000313" key="8">
    <source>
        <dbReference type="Proteomes" id="UP000564629"/>
    </source>
</evidence>
<dbReference type="OrthoDB" id="3176965at2"/>
<dbReference type="EMBL" id="JACHDN010000001">
    <property type="protein sequence ID" value="MBB5474554.1"/>
    <property type="molecule type" value="Genomic_DNA"/>
</dbReference>
<protein>
    <submittedName>
        <fullName evidence="6">ParB family chromosome partitioning protein</fullName>
    </submittedName>
</protein>
<evidence type="ECO:0000313" key="7">
    <source>
        <dbReference type="Proteomes" id="UP000321723"/>
    </source>
</evidence>
<sequence length="246" mass="26560">MRMALIEVRDLVPAKNNARTDLEDLVEMSDSIRAVGIQQPFIVKPVPSRGRQRYEVIDGNRRLASLPGTGVTQVLCVVRERNNERTDVIIMLVTAMHKELKPLDQARAFQRLIGTGMSAAEVAKQTGFRPGTVSDRLALLRLPAEVQTMVGDGRMTATEAVRLSRGLAKQQRKEQGSGSGSTPAAVPLRAPAKPQWLGPQHRLAAVAGAQCDHRDTRTVIGRTACGQCWEKAIVDDALAAAAVAAA</sequence>
<reference evidence="5 7" key="1">
    <citation type="submission" date="2019-07" db="EMBL/GenBank/DDBJ databases">
        <title>Whole genome shotgun sequence of Cellulomonas hominis NBRC 16055.</title>
        <authorList>
            <person name="Hosoyama A."/>
            <person name="Uohara A."/>
            <person name="Ohji S."/>
            <person name="Ichikawa N."/>
        </authorList>
    </citation>
    <scope>NUCLEOTIDE SEQUENCE [LARGE SCALE GENOMIC DNA]</scope>
    <source>
        <strain evidence="5 7">NBRC 16055</strain>
    </source>
</reference>
<dbReference type="Gene3D" id="3.90.1530.10">
    <property type="entry name" value="Conserved hypothetical protein from pyrococcus furiosus pfu- 392566-001, ParB domain"/>
    <property type="match status" value="1"/>
</dbReference>
<dbReference type="Gene3D" id="1.10.10.2830">
    <property type="match status" value="1"/>
</dbReference>
<feature type="domain" description="ParB-like N-terminal" evidence="4">
    <location>
        <begin position="4"/>
        <end position="96"/>
    </location>
</feature>
<dbReference type="PANTHER" id="PTHR33375:SF1">
    <property type="entry name" value="CHROMOSOME-PARTITIONING PROTEIN PARB-RELATED"/>
    <property type="match status" value="1"/>
</dbReference>
<dbReference type="PANTHER" id="PTHR33375">
    <property type="entry name" value="CHROMOSOME-PARTITIONING PROTEIN PARB-RELATED"/>
    <property type="match status" value="1"/>
</dbReference>
<accession>A0A511FBI8</accession>
<comment type="caution">
    <text evidence="5">The sequence shown here is derived from an EMBL/GenBank/DDBJ whole genome shotgun (WGS) entry which is preliminary data.</text>
</comment>
<dbReference type="InterPro" id="IPR004437">
    <property type="entry name" value="ParB/RepB/Spo0J"/>
</dbReference>
<dbReference type="GO" id="GO:0007059">
    <property type="term" value="P:chromosome segregation"/>
    <property type="evidence" value="ECO:0007669"/>
    <property type="project" value="UniProtKB-KW"/>
</dbReference>
<reference evidence="6 8" key="2">
    <citation type="submission" date="2020-08" db="EMBL/GenBank/DDBJ databases">
        <title>Sequencing the genomes of 1000 actinobacteria strains.</title>
        <authorList>
            <person name="Klenk H.-P."/>
        </authorList>
    </citation>
    <scope>NUCLEOTIDE SEQUENCE [LARGE SCALE GENOMIC DNA]</scope>
    <source>
        <strain evidence="6 8">DSM 9581</strain>
    </source>
</reference>
<dbReference type="Pfam" id="PF02195">
    <property type="entry name" value="ParB_N"/>
    <property type="match status" value="1"/>
</dbReference>
<dbReference type="GO" id="GO:0003677">
    <property type="term" value="F:DNA binding"/>
    <property type="evidence" value="ECO:0007669"/>
    <property type="project" value="InterPro"/>
</dbReference>
<feature type="region of interest" description="Disordered" evidence="3">
    <location>
        <begin position="166"/>
        <end position="187"/>
    </location>
</feature>
<dbReference type="InterPro" id="IPR003115">
    <property type="entry name" value="ParB_N"/>
</dbReference>
<dbReference type="AlphaFoldDB" id="A0A511FBI8"/>
<evidence type="ECO:0000259" key="4">
    <source>
        <dbReference type="SMART" id="SM00470"/>
    </source>
</evidence>
<comment type="similarity">
    <text evidence="1">Belongs to the ParB family.</text>
</comment>
<dbReference type="InterPro" id="IPR041468">
    <property type="entry name" value="HTH_ParB/Spo0J"/>
</dbReference>
<evidence type="ECO:0000256" key="2">
    <source>
        <dbReference type="ARBA" id="ARBA00022829"/>
    </source>
</evidence>
<keyword evidence="2" id="KW-0159">Chromosome partition</keyword>
<name>A0A511FBI8_9CELL</name>
<evidence type="ECO:0000256" key="1">
    <source>
        <dbReference type="ARBA" id="ARBA00006295"/>
    </source>
</evidence>
<dbReference type="EMBL" id="BJVQ01000019">
    <property type="protein sequence ID" value="GEL46592.1"/>
    <property type="molecule type" value="Genomic_DNA"/>
</dbReference>
<dbReference type="InterPro" id="IPR050336">
    <property type="entry name" value="Chromosome_partition/occlusion"/>
</dbReference>
<evidence type="ECO:0000313" key="6">
    <source>
        <dbReference type="EMBL" id="MBB5474554.1"/>
    </source>
</evidence>
<proteinExistence type="inferred from homology"/>